<keyword evidence="3" id="KW-1185">Reference proteome</keyword>
<evidence type="ECO:0000313" key="3">
    <source>
        <dbReference type="Proteomes" id="UP000803844"/>
    </source>
</evidence>
<dbReference type="OrthoDB" id="3794517at2759"/>
<dbReference type="Proteomes" id="UP000803844">
    <property type="component" value="Unassembled WGS sequence"/>
</dbReference>
<protein>
    <recommendedName>
        <fullName evidence="4">Extracellular membrane protein CFEM domain-containing protein</fullName>
    </recommendedName>
</protein>
<gene>
    <name evidence="2" type="ORF">M406DRAFT_348469</name>
</gene>
<feature type="signal peptide" evidence="1">
    <location>
        <begin position="1"/>
        <end position="20"/>
    </location>
</feature>
<dbReference type="GeneID" id="63839522"/>
<organism evidence="2 3">
    <name type="scientific">Cryphonectria parasitica (strain ATCC 38755 / EP155)</name>
    <dbReference type="NCBI Taxonomy" id="660469"/>
    <lineage>
        <taxon>Eukaryota</taxon>
        <taxon>Fungi</taxon>
        <taxon>Dikarya</taxon>
        <taxon>Ascomycota</taxon>
        <taxon>Pezizomycotina</taxon>
        <taxon>Sordariomycetes</taxon>
        <taxon>Sordariomycetidae</taxon>
        <taxon>Diaporthales</taxon>
        <taxon>Cryphonectriaceae</taxon>
        <taxon>Cryphonectria-Endothia species complex</taxon>
        <taxon>Cryphonectria</taxon>
    </lineage>
</organism>
<evidence type="ECO:0008006" key="4">
    <source>
        <dbReference type="Google" id="ProtNLM"/>
    </source>
</evidence>
<evidence type="ECO:0000313" key="2">
    <source>
        <dbReference type="EMBL" id="KAF3761198.1"/>
    </source>
</evidence>
<feature type="chain" id="PRO_5040108207" description="Extracellular membrane protein CFEM domain-containing protein" evidence="1">
    <location>
        <begin position="21"/>
        <end position="199"/>
    </location>
</feature>
<name>A0A9P4XUM4_CRYP1</name>
<comment type="caution">
    <text evidence="2">The sequence shown here is derived from an EMBL/GenBank/DDBJ whole genome shotgun (WGS) entry which is preliminary data.</text>
</comment>
<accession>A0A9P4XUM4</accession>
<reference evidence="2" key="1">
    <citation type="journal article" date="2020" name="Phytopathology">
        <title>Genome sequence of the chestnut blight fungus Cryphonectria parasitica EP155: A fundamental resource for an archetypical invasive plant pathogen.</title>
        <authorList>
            <person name="Crouch J.A."/>
            <person name="Dawe A."/>
            <person name="Aerts A."/>
            <person name="Barry K."/>
            <person name="Churchill A.C.L."/>
            <person name="Grimwood J."/>
            <person name="Hillman B."/>
            <person name="Milgroom M.G."/>
            <person name="Pangilinan J."/>
            <person name="Smith M."/>
            <person name="Salamov A."/>
            <person name="Schmutz J."/>
            <person name="Yadav J."/>
            <person name="Grigoriev I.V."/>
            <person name="Nuss D."/>
        </authorList>
    </citation>
    <scope>NUCLEOTIDE SEQUENCE</scope>
    <source>
        <strain evidence="2">EP155</strain>
    </source>
</reference>
<proteinExistence type="predicted"/>
<keyword evidence="1" id="KW-0732">Signal</keyword>
<evidence type="ECO:0000256" key="1">
    <source>
        <dbReference type="SAM" id="SignalP"/>
    </source>
</evidence>
<dbReference type="EMBL" id="MU032352">
    <property type="protein sequence ID" value="KAF3761198.1"/>
    <property type="molecule type" value="Genomic_DNA"/>
</dbReference>
<dbReference type="AlphaFoldDB" id="A0A9P4XUM4"/>
<dbReference type="RefSeq" id="XP_040772177.1">
    <property type="nucleotide sequence ID" value="XM_040922393.1"/>
</dbReference>
<sequence length="199" mass="20252">MSSSLLPLLLTAIAPLVARAADTSSSSAVPTYNYIDTISGYDELSTCAENVLSTIVRAQYSGCGDHGALTSYTCFCTDSSSLFSYEITSAISESCATSIWSAQATSAIQIFNSYCDLGVEAGLVPATAIAATASATASATPAATASTAASATASATTSTASSAVNHRDRSRRGSPCRRHRALAHWLLALASDSEQTAGG</sequence>